<feature type="compositionally biased region" description="Basic and acidic residues" evidence="1">
    <location>
        <begin position="181"/>
        <end position="197"/>
    </location>
</feature>
<keyword evidence="3" id="KW-1185">Reference proteome</keyword>
<evidence type="ECO:0000313" key="2">
    <source>
        <dbReference type="EMBL" id="KAH8024077.1"/>
    </source>
</evidence>
<accession>A0A9J6DP95</accession>
<dbReference type="EMBL" id="JABSTU010000008">
    <property type="protein sequence ID" value="KAH8024077.1"/>
    <property type="molecule type" value="Genomic_DNA"/>
</dbReference>
<proteinExistence type="predicted"/>
<evidence type="ECO:0000313" key="3">
    <source>
        <dbReference type="Proteomes" id="UP000821866"/>
    </source>
</evidence>
<sequence length="208" mass="23910">MHVYPRGESSCKTDDRDLAPVRQRPLHATKLRLVHTSRGLADRQRVQVCGLPSKIGILGRASPLSCHCLYLTTPRNRLAGGVPLSEAPVWVRSQVYRKNLSLDKEHATGRTRCGDLLSRQRYRAHAERKRRSGSVACRDRRSVRRTGSSMFLFASPAAPGVERDDGRGDRDDNEAFYARRRLQEEHRRRREQEERNRRAMTPDATREK</sequence>
<comment type="caution">
    <text evidence="2">The sequence shown here is derived from an EMBL/GenBank/DDBJ whole genome shotgun (WGS) entry which is preliminary data.</text>
</comment>
<protein>
    <submittedName>
        <fullName evidence="2">Uncharacterized protein</fullName>
    </submittedName>
</protein>
<feature type="region of interest" description="Disordered" evidence="1">
    <location>
        <begin position="148"/>
        <end position="208"/>
    </location>
</feature>
<name>A0A9J6DP95_RHIMP</name>
<reference evidence="2" key="2">
    <citation type="submission" date="2021-09" db="EMBL/GenBank/DDBJ databases">
        <authorList>
            <person name="Jia N."/>
            <person name="Wang J."/>
            <person name="Shi W."/>
            <person name="Du L."/>
            <person name="Sun Y."/>
            <person name="Zhan W."/>
            <person name="Jiang J."/>
            <person name="Wang Q."/>
            <person name="Zhang B."/>
            <person name="Ji P."/>
            <person name="Sakyi L.B."/>
            <person name="Cui X."/>
            <person name="Yuan T."/>
            <person name="Jiang B."/>
            <person name="Yang W."/>
            <person name="Lam T.T.-Y."/>
            <person name="Chang Q."/>
            <person name="Ding S."/>
            <person name="Wang X."/>
            <person name="Zhu J."/>
            <person name="Ruan X."/>
            <person name="Zhao L."/>
            <person name="Wei J."/>
            <person name="Que T."/>
            <person name="Du C."/>
            <person name="Cheng J."/>
            <person name="Dai P."/>
            <person name="Han X."/>
            <person name="Huang E."/>
            <person name="Gao Y."/>
            <person name="Liu J."/>
            <person name="Shao H."/>
            <person name="Ye R."/>
            <person name="Li L."/>
            <person name="Wei W."/>
            <person name="Wang X."/>
            <person name="Wang C."/>
            <person name="Huo Q."/>
            <person name="Li W."/>
            <person name="Guo W."/>
            <person name="Chen H."/>
            <person name="Chen S."/>
            <person name="Zhou L."/>
            <person name="Zhou L."/>
            <person name="Ni X."/>
            <person name="Tian J."/>
            <person name="Zhou Y."/>
            <person name="Sheng Y."/>
            <person name="Liu T."/>
            <person name="Pan Y."/>
            <person name="Xia L."/>
            <person name="Li J."/>
            <person name="Zhao F."/>
            <person name="Cao W."/>
        </authorList>
    </citation>
    <scope>NUCLEOTIDE SEQUENCE</scope>
    <source>
        <strain evidence="2">Rmic-2018</strain>
        <tissue evidence="2">Larvae</tissue>
    </source>
</reference>
<reference evidence="2" key="1">
    <citation type="journal article" date="2020" name="Cell">
        <title>Large-Scale Comparative Analyses of Tick Genomes Elucidate Their Genetic Diversity and Vector Capacities.</title>
        <authorList>
            <consortium name="Tick Genome and Microbiome Consortium (TIGMIC)"/>
            <person name="Jia N."/>
            <person name="Wang J."/>
            <person name="Shi W."/>
            <person name="Du L."/>
            <person name="Sun Y."/>
            <person name="Zhan W."/>
            <person name="Jiang J.F."/>
            <person name="Wang Q."/>
            <person name="Zhang B."/>
            <person name="Ji P."/>
            <person name="Bell-Sakyi L."/>
            <person name="Cui X.M."/>
            <person name="Yuan T.T."/>
            <person name="Jiang B.G."/>
            <person name="Yang W.F."/>
            <person name="Lam T.T."/>
            <person name="Chang Q.C."/>
            <person name="Ding S.J."/>
            <person name="Wang X.J."/>
            <person name="Zhu J.G."/>
            <person name="Ruan X.D."/>
            <person name="Zhao L."/>
            <person name="Wei J.T."/>
            <person name="Ye R.Z."/>
            <person name="Que T.C."/>
            <person name="Du C.H."/>
            <person name="Zhou Y.H."/>
            <person name="Cheng J.X."/>
            <person name="Dai P.F."/>
            <person name="Guo W.B."/>
            <person name="Han X.H."/>
            <person name="Huang E.J."/>
            <person name="Li L.F."/>
            <person name="Wei W."/>
            <person name="Gao Y.C."/>
            <person name="Liu J.Z."/>
            <person name="Shao H.Z."/>
            <person name="Wang X."/>
            <person name="Wang C.C."/>
            <person name="Yang T.C."/>
            <person name="Huo Q.B."/>
            <person name="Li W."/>
            <person name="Chen H.Y."/>
            <person name="Chen S.E."/>
            <person name="Zhou L.G."/>
            <person name="Ni X.B."/>
            <person name="Tian J.H."/>
            <person name="Sheng Y."/>
            <person name="Liu T."/>
            <person name="Pan Y.S."/>
            <person name="Xia L.Y."/>
            <person name="Li J."/>
            <person name="Zhao F."/>
            <person name="Cao W.C."/>
        </authorList>
    </citation>
    <scope>NUCLEOTIDE SEQUENCE</scope>
    <source>
        <strain evidence="2">Rmic-2018</strain>
    </source>
</reference>
<feature type="compositionally biased region" description="Basic and acidic residues" evidence="1">
    <location>
        <begin position="161"/>
        <end position="170"/>
    </location>
</feature>
<evidence type="ECO:0000256" key="1">
    <source>
        <dbReference type="SAM" id="MobiDB-lite"/>
    </source>
</evidence>
<gene>
    <name evidence="2" type="ORF">HPB51_021422</name>
</gene>
<organism evidence="2 3">
    <name type="scientific">Rhipicephalus microplus</name>
    <name type="common">Cattle tick</name>
    <name type="synonym">Boophilus microplus</name>
    <dbReference type="NCBI Taxonomy" id="6941"/>
    <lineage>
        <taxon>Eukaryota</taxon>
        <taxon>Metazoa</taxon>
        <taxon>Ecdysozoa</taxon>
        <taxon>Arthropoda</taxon>
        <taxon>Chelicerata</taxon>
        <taxon>Arachnida</taxon>
        <taxon>Acari</taxon>
        <taxon>Parasitiformes</taxon>
        <taxon>Ixodida</taxon>
        <taxon>Ixodoidea</taxon>
        <taxon>Ixodidae</taxon>
        <taxon>Rhipicephalinae</taxon>
        <taxon>Rhipicephalus</taxon>
        <taxon>Boophilus</taxon>
    </lineage>
</organism>
<dbReference type="Proteomes" id="UP000821866">
    <property type="component" value="Chromosome 6"/>
</dbReference>
<dbReference type="AlphaFoldDB" id="A0A9J6DP95"/>